<dbReference type="SMART" id="SM00248">
    <property type="entry name" value="ANK"/>
    <property type="match status" value="8"/>
</dbReference>
<comment type="caution">
    <text evidence="5">The sequence shown here is derived from an EMBL/GenBank/DDBJ whole genome shotgun (WGS) entry which is preliminary data.</text>
</comment>
<dbReference type="PANTHER" id="PTHR24198">
    <property type="entry name" value="ANKYRIN REPEAT AND PROTEIN KINASE DOMAIN-CONTAINING PROTEIN"/>
    <property type="match status" value="1"/>
</dbReference>
<evidence type="ECO:0000313" key="5">
    <source>
        <dbReference type="EMBL" id="CAL4065590.1"/>
    </source>
</evidence>
<feature type="repeat" description="ANK" evidence="3">
    <location>
        <begin position="333"/>
        <end position="365"/>
    </location>
</feature>
<dbReference type="SUPFAM" id="SSF48403">
    <property type="entry name" value="Ankyrin repeat"/>
    <property type="match status" value="1"/>
</dbReference>
<organism evidence="5 6">
    <name type="scientific">Meganyctiphanes norvegica</name>
    <name type="common">Northern krill</name>
    <name type="synonym">Thysanopoda norvegica</name>
    <dbReference type="NCBI Taxonomy" id="48144"/>
    <lineage>
        <taxon>Eukaryota</taxon>
        <taxon>Metazoa</taxon>
        <taxon>Ecdysozoa</taxon>
        <taxon>Arthropoda</taxon>
        <taxon>Crustacea</taxon>
        <taxon>Multicrustacea</taxon>
        <taxon>Malacostraca</taxon>
        <taxon>Eumalacostraca</taxon>
        <taxon>Eucarida</taxon>
        <taxon>Euphausiacea</taxon>
        <taxon>Euphausiidae</taxon>
        <taxon>Meganyctiphanes</taxon>
    </lineage>
</organism>
<dbReference type="Gene3D" id="1.25.40.20">
    <property type="entry name" value="Ankyrin repeat-containing domain"/>
    <property type="match status" value="3"/>
</dbReference>
<accession>A0AAV2PUT5</accession>
<feature type="compositionally biased region" description="Basic and acidic residues" evidence="4">
    <location>
        <begin position="17"/>
        <end position="30"/>
    </location>
</feature>
<dbReference type="PANTHER" id="PTHR24198:SF165">
    <property type="entry name" value="ANKYRIN REPEAT-CONTAINING PROTEIN-RELATED"/>
    <property type="match status" value="1"/>
</dbReference>
<feature type="compositionally biased region" description="Basic residues" evidence="4">
    <location>
        <begin position="1"/>
        <end position="16"/>
    </location>
</feature>
<keyword evidence="1" id="KW-0677">Repeat</keyword>
<evidence type="ECO:0000256" key="1">
    <source>
        <dbReference type="ARBA" id="ARBA00022737"/>
    </source>
</evidence>
<evidence type="ECO:0000256" key="3">
    <source>
        <dbReference type="PROSITE-ProRule" id="PRU00023"/>
    </source>
</evidence>
<feature type="repeat" description="ANK" evidence="3">
    <location>
        <begin position="88"/>
        <end position="120"/>
    </location>
</feature>
<feature type="non-terminal residue" evidence="5">
    <location>
        <position position="1"/>
    </location>
</feature>
<feature type="repeat" description="ANK" evidence="3">
    <location>
        <begin position="267"/>
        <end position="299"/>
    </location>
</feature>
<dbReference type="PROSITE" id="PS50297">
    <property type="entry name" value="ANK_REP_REGION"/>
    <property type="match status" value="5"/>
</dbReference>
<dbReference type="InterPro" id="IPR036770">
    <property type="entry name" value="Ankyrin_rpt-contain_sf"/>
</dbReference>
<keyword evidence="6" id="KW-1185">Reference proteome</keyword>
<dbReference type="EMBL" id="CAXKWB010001831">
    <property type="protein sequence ID" value="CAL4065590.1"/>
    <property type="molecule type" value="Genomic_DNA"/>
</dbReference>
<protein>
    <submittedName>
        <fullName evidence="5">Uncharacterized protein</fullName>
    </submittedName>
</protein>
<feature type="repeat" description="ANK" evidence="3">
    <location>
        <begin position="300"/>
        <end position="332"/>
    </location>
</feature>
<feature type="repeat" description="ANK" evidence="3">
    <location>
        <begin position="154"/>
        <end position="186"/>
    </location>
</feature>
<dbReference type="InterPro" id="IPR002110">
    <property type="entry name" value="Ankyrin_rpt"/>
</dbReference>
<feature type="non-terminal residue" evidence="5">
    <location>
        <position position="420"/>
    </location>
</feature>
<evidence type="ECO:0000256" key="2">
    <source>
        <dbReference type="ARBA" id="ARBA00023043"/>
    </source>
</evidence>
<dbReference type="Proteomes" id="UP001497623">
    <property type="component" value="Unassembled WGS sequence"/>
</dbReference>
<dbReference type="Pfam" id="PF12796">
    <property type="entry name" value="Ank_2"/>
    <property type="match status" value="3"/>
</dbReference>
<feature type="region of interest" description="Disordered" evidence="4">
    <location>
        <begin position="1"/>
        <end position="31"/>
    </location>
</feature>
<dbReference type="PRINTS" id="PR01415">
    <property type="entry name" value="ANKYRIN"/>
</dbReference>
<reference evidence="5 6" key="1">
    <citation type="submission" date="2024-05" db="EMBL/GenBank/DDBJ databases">
        <authorList>
            <person name="Wallberg A."/>
        </authorList>
    </citation>
    <scope>NUCLEOTIDE SEQUENCE [LARGE SCALE GENOMIC DNA]</scope>
</reference>
<proteinExistence type="predicted"/>
<keyword evidence="2 3" id="KW-0040">ANK repeat</keyword>
<evidence type="ECO:0000313" key="6">
    <source>
        <dbReference type="Proteomes" id="UP001497623"/>
    </source>
</evidence>
<dbReference type="PROSITE" id="PS50088">
    <property type="entry name" value="ANK_REPEAT"/>
    <property type="match status" value="6"/>
</dbReference>
<gene>
    <name evidence="5" type="ORF">MNOR_LOCUS4902</name>
</gene>
<evidence type="ECO:0000256" key="4">
    <source>
        <dbReference type="SAM" id="MobiDB-lite"/>
    </source>
</evidence>
<feature type="repeat" description="ANK" evidence="3">
    <location>
        <begin position="121"/>
        <end position="153"/>
    </location>
</feature>
<sequence>KKKKIKKKSIKSQKRRNSFEDNTKNKKDMKINQSETLIKKQLINNLKSEESSFSENINKDLIKAVISKNAQKTREALNNGADPNIWCGHNPALIRAARDGMLYIVQALVAAGADLNAQSEVGNSAVHVAARAGYEEIVLHLVECGAEVDSVNKYGVTPLQLALAYGKPHIARTLIRKDADIDLPNCIGITSQNLIIELDYIGLMPECIEVDGVDGIEIEFAPFNDEVPPKVQLIQAVEERRIEVVEKLLYEGVSPDTVVPVAMHWPAGATVLHRASHHGWDIITKLLLNAKANVNSRDAMGNTPLHAAAQAGHNRVIKVLLDNGADIEAESQSKRTPLHSAASKGNELTVNVLLKRGANANAIDAEGRTPSDWAVKRGHKSLSRKLKQHQHKKRLTIDIERDTEIRKHHHLYKEAIEIHG</sequence>
<name>A0AAV2PUT5_MEGNR</name>
<dbReference type="AlphaFoldDB" id="A0AAV2PUT5"/>